<gene>
    <name evidence="2" type="ORF">E5676_scaffold861G00170</name>
    <name evidence="1" type="ORF">E6C27_scaffold96G001030</name>
</gene>
<sequence length="355" mass="40830">MDYLRLLTNLEQKGKMKGVNFEGSFNLSHILFADDIVLFSEDNDEDISNLRESTIWRFLTEKKALWRRLICAKYNQAFVGDFPTKGSFGSTKSPWRLIIEGNDWFLPHIAWKINNGETVSFWNGFWHEKSPLATFAPRLFALSNIQQGSVKDHWRKASSDWNFQPRRPMRSHEVHLWDVPETSFSAPDQSRGEDCPIWKFNSSGAFDIASIKKALLNDGHHDVASISPSTFKNLWQSDIPKTGKFFIWSLLHECLNTMISYKKDFQIGVSILGGALCANATLKIWTTFLHLTPLLMASGIGWQIWWAGSKVPLTLWHYLERNNRIFNNLERSTAELWDDVKALTADEGAVWVSAW</sequence>
<dbReference type="EMBL" id="SSTE01007279">
    <property type="protein sequence ID" value="KAA0056929.1"/>
    <property type="molecule type" value="Genomic_DNA"/>
</dbReference>
<evidence type="ECO:0000313" key="4">
    <source>
        <dbReference type="Proteomes" id="UP000321947"/>
    </source>
</evidence>
<protein>
    <submittedName>
        <fullName evidence="2">LINE-1 retrotransposable element ORF2 protein</fullName>
    </submittedName>
</protein>
<proteinExistence type="predicted"/>
<dbReference type="Proteomes" id="UP000321947">
    <property type="component" value="Unassembled WGS sequence"/>
</dbReference>
<comment type="caution">
    <text evidence="2">The sequence shown here is derived from an EMBL/GenBank/DDBJ whole genome shotgun (WGS) entry which is preliminary data.</text>
</comment>
<dbReference type="PANTHER" id="PTHR36617">
    <property type="entry name" value="PROTEIN, PUTATIVE-RELATED"/>
    <property type="match status" value="1"/>
</dbReference>
<dbReference type="EMBL" id="SSTD01003381">
    <property type="protein sequence ID" value="TYK26358.1"/>
    <property type="molecule type" value="Genomic_DNA"/>
</dbReference>
<accession>A0A5D3DS76</accession>
<dbReference type="Proteomes" id="UP000321393">
    <property type="component" value="Unassembled WGS sequence"/>
</dbReference>
<dbReference type="PANTHER" id="PTHR36617:SF16">
    <property type="entry name" value="OS04G0516500 PROTEIN"/>
    <property type="match status" value="1"/>
</dbReference>
<evidence type="ECO:0000313" key="2">
    <source>
        <dbReference type="EMBL" id="TYK26358.1"/>
    </source>
</evidence>
<evidence type="ECO:0000313" key="3">
    <source>
        <dbReference type="Proteomes" id="UP000321393"/>
    </source>
</evidence>
<organism evidence="2 4">
    <name type="scientific">Cucumis melo var. makuwa</name>
    <name type="common">Oriental melon</name>
    <dbReference type="NCBI Taxonomy" id="1194695"/>
    <lineage>
        <taxon>Eukaryota</taxon>
        <taxon>Viridiplantae</taxon>
        <taxon>Streptophyta</taxon>
        <taxon>Embryophyta</taxon>
        <taxon>Tracheophyta</taxon>
        <taxon>Spermatophyta</taxon>
        <taxon>Magnoliopsida</taxon>
        <taxon>eudicotyledons</taxon>
        <taxon>Gunneridae</taxon>
        <taxon>Pentapetalae</taxon>
        <taxon>rosids</taxon>
        <taxon>fabids</taxon>
        <taxon>Cucurbitales</taxon>
        <taxon>Cucurbitaceae</taxon>
        <taxon>Benincaseae</taxon>
        <taxon>Cucumis</taxon>
    </lineage>
</organism>
<name>A0A5D3DS76_CUCMM</name>
<reference evidence="3 4" key="1">
    <citation type="submission" date="2019-08" db="EMBL/GenBank/DDBJ databases">
        <title>Draft genome sequences of two oriental melons (Cucumis melo L. var makuwa).</title>
        <authorList>
            <person name="Kwon S.-Y."/>
        </authorList>
    </citation>
    <scope>NUCLEOTIDE SEQUENCE [LARGE SCALE GENOMIC DNA]</scope>
    <source>
        <strain evidence="4">cv. Chang Bougi</strain>
        <strain evidence="3">cv. SW 3</strain>
        <tissue evidence="2">Leaf</tissue>
    </source>
</reference>
<evidence type="ECO:0000313" key="1">
    <source>
        <dbReference type="EMBL" id="KAA0056929.1"/>
    </source>
</evidence>
<dbReference type="AlphaFoldDB" id="A0A5D3DS76"/>
<dbReference type="OrthoDB" id="1735078at2759"/>